<dbReference type="Proteomes" id="UP000184387">
    <property type="component" value="Unassembled WGS sequence"/>
</dbReference>
<evidence type="ECO:0000256" key="2">
    <source>
        <dbReference type="SAM" id="SignalP"/>
    </source>
</evidence>
<dbReference type="EMBL" id="FQZF01000007">
    <property type="protein sequence ID" value="SHI97401.1"/>
    <property type="molecule type" value="Genomic_DNA"/>
</dbReference>
<feature type="region of interest" description="Disordered" evidence="1">
    <location>
        <begin position="127"/>
        <end position="146"/>
    </location>
</feature>
<dbReference type="RefSeq" id="WP_073133117.1">
    <property type="nucleotide sequence ID" value="NZ_FQZF01000007.1"/>
</dbReference>
<evidence type="ECO:0000256" key="1">
    <source>
        <dbReference type="SAM" id="MobiDB-lite"/>
    </source>
</evidence>
<name>A0A1M6FI51_9PROT</name>
<dbReference type="AlphaFoldDB" id="A0A1M6FI51"/>
<protein>
    <submittedName>
        <fullName evidence="3">Uncharacterized protein</fullName>
    </submittedName>
</protein>
<gene>
    <name evidence="3" type="ORF">SAMN02745194_01458</name>
</gene>
<reference evidence="3 4" key="1">
    <citation type="submission" date="2016-11" db="EMBL/GenBank/DDBJ databases">
        <authorList>
            <person name="Jaros S."/>
            <person name="Januszkiewicz K."/>
            <person name="Wedrychowicz H."/>
        </authorList>
    </citation>
    <scope>NUCLEOTIDE SEQUENCE [LARGE SCALE GENOMIC DNA]</scope>
    <source>
        <strain evidence="3 4">DSM 14916</strain>
    </source>
</reference>
<accession>A0A1M6FI51</accession>
<organism evidence="3 4">
    <name type="scientific">Muricoccus roseus</name>
    <dbReference type="NCBI Taxonomy" id="198092"/>
    <lineage>
        <taxon>Bacteria</taxon>
        <taxon>Pseudomonadati</taxon>
        <taxon>Pseudomonadota</taxon>
        <taxon>Alphaproteobacteria</taxon>
        <taxon>Acetobacterales</taxon>
        <taxon>Roseomonadaceae</taxon>
        <taxon>Muricoccus</taxon>
    </lineage>
</organism>
<sequence length="146" mass="15210">MRPLPLVLPALFLALAATVASTAPAQAQAQLRSRSITQGVTPPSTGDATCDDAVAAWRACIAASPKPAADKSQANTEVDKFVRDVFDARGPHRDDLIRACGPTASGYRLMIENGTCAANITGARDDQATRVGAPPGAVATQRRSQR</sequence>
<dbReference type="OrthoDB" id="7273462at2"/>
<proteinExistence type="predicted"/>
<keyword evidence="4" id="KW-1185">Reference proteome</keyword>
<keyword evidence="2" id="KW-0732">Signal</keyword>
<evidence type="ECO:0000313" key="3">
    <source>
        <dbReference type="EMBL" id="SHI97401.1"/>
    </source>
</evidence>
<feature type="signal peptide" evidence="2">
    <location>
        <begin position="1"/>
        <end position="25"/>
    </location>
</feature>
<evidence type="ECO:0000313" key="4">
    <source>
        <dbReference type="Proteomes" id="UP000184387"/>
    </source>
</evidence>
<feature type="chain" id="PRO_5013246178" evidence="2">
    <location>
        <begin position="26"/>
        <end position="146"/>
    </location>
</feature>